<accession>A0A1Q2HW41</accession>
<organism evidence="7 8">
    <name type="scientific">Corynebacterium glaucum</name>
    <dbReference type="NCBI Taxonomy" id="187491"/>
    <lineage>
        <taxon>Bacteria</taxon>
        <taxon>Bacillati</taxon>
        <taxon>Actinomycetota</taxon>
        <taxon>Actinomycetes</taxon>
        <taxon>Mycobacteriales</taxon>
        <taxon>Corynebacteriaceae</taxon>
        <taxon>Corynebacterium</taxon>
    </lineage>
</organism>
<keyword evidence="5" id="KW-1133">Transmembrane helix</keyword>
<evidence type="ECO:0000256" key="2">
    <source>
        <dbReference type="ARBA" id="ARBA00022777"/>
    </source>
</evidence>
<dbReference type="AlphaFoldDB" id="A0A1Q2HW41"/>
<dbReference type="OrthoDB" id="144293at2"/>
<keyword evidence="8" id="KW-1185">Reference proteome</keyword>
<dbReference type="EC" id="2.7.13.3" evidence="7"/>
<feature type="transmembrane region" description="Helical" evidence="5">
    <location>
        <begin position="63"/>
        <end position="85"/>
    </location>
</feature>
<evidence type="ECO:0000256" key="3">
    <source>
        <dbReference type="ARBA" id="ARBA00023012"/>
    </source>
</evidence>
<dbReference type="PIRSF" id="PIRSF037434">
    <property type="entry name" value="STHK_ChrS"/>
    <property type="match status" value="1"/>
</dbReference>
<dbReference type="InterPro" id="IPR017205">
    <property type="entry name" value="Sig_transdc_His_kinase_ChrS"/>
</dbReference>
<dbReference type="InterPro" id="IPR011712">
    <property type="entry name" value="Sig_transdc_His_kin_sub3_dim/P"/>
</dbReference>
<evidence type="ECO:0000256" key="1">
    <source>
        <dbReference type="ARBA" id="ARBA00022679"/>
    </source>
</evidence>
<name>A0A1Q2HW41_9CORY</name>
<dbReference type="PANTHER" id="PTHR24421">
    <property type="entry name" value="NITRATE/NITRITE SENSOR PROTEIN NARX-RELATED"/>
    <property type="match status" value="1"/>
</dbReference>
<keyword evidence="3" id="KW-0902">Two-component regulatory system</keyword>
<feature type="transmembrane region" description="Helical" evidence="5">
    <location>
        <begin position="128"/>
        <end position="148"/>
    </location>
</feature>
<dbReference type="RefSeq" id="WP_095659808.1">
    <property type="nucleotide sequence ID" value="NZ_CP019688.1"/>
</dbReference>
<keyword evidence="4" id="KW-0175">Coiled coil</keyword>
<evidence type="ECO:0000313" key="8">
    <source>
        <dbReference type="Proteomes" id="UP000217209"/>
    </source>
</evidence>
<keyword evidence="1 7" id="KW-0808">Transferase</keyword>
<feature type="domain" description="Signal transduction histidine kinase subgroup 3 dimerisation and phosphoacceptor" evidence="6">
    <location>
        <begin position="181"/>
        <end position="244"/>
    </location>
</feature>
<reference evidence="7 8" key="1">
    <citation type="submission" date="2016-12" db="EMBL/GenBank/DDBJ databases">
        <authorList>
            <person name="Song W.-J."/>
            <person name="Kurnit D.M."/>
        </authorList>
    </citation>
    <scope>NUCLEOTIDE SEQUENCE [LARGE SCALE GENOMIC DNA]</scope>
    <source>
        <strain evidence="7 8">DSM 30827</strain>
    </source>
</reference>
<keyword evidence="5" id="KW-0812">Transmembrane</keyword>
<feature type="transmembrane region" description="Helical" evidence="5">
    <location>
        <begin position="91"/>
        <end position="116"/>
    </location>
</feature>
<dbReference type="Pfam" id="PF07730">
    <property type="entry name" value="HisKA_3"/>
    <property type="match status" value="1"/>
</dbReference>
<evidence type="ECO:0000313" key="7">
    <source>
        <dbReference type="EMBL" id="AQQ15071.1"/>
    </source>
</evidence>
<feature type="transmembrane region" description="Helical" evidence="5">
    <location>
        <begin position="32"/>
        <end position="51"/>
    </location>
</feature>
<sequence>MSSNRILATLRVSLHVLVAVLLVVGLIGTRSWLTMCVVTAFAAIYLFGTVHQNRGRAYTHGQAAVWLTAVIVLWIILAALSPTFVWLEFPLVMVACFVLPTGWGLAVTAGLLAYTLTVTVPGSGIGGLIGPTIGTILAVGIVHAYQVLRADAEHYRQLAADLQAAQLELAAAEHAAGVAEERSRLSREVHDTMAQGLSSIVLLGRALDKELSLIDAPTSAHDTLTVIRETAADNLSEARRFVSGNAAGAVGDAPAPEPLTARIERLARGAEARQRALGTPLDVRVNAVDLPEPAASVTERIVREGLSNVVRHAGANVAVVTVDKLGAQATVDIYDNGRGITGPEGFGLKGLRARVEEAGGELTVEGNVLAATLPLSGQKEGR</sequence>
<dbReference type="CDD" id="cd16917">
    <property type="entry name" value="HATPase_UhpB-NarQ-NarX-like"/>
    <property type="match status" value="1"/>
</dbReference>
<dbReference type="EMBL" id="CP019688">
    <property type="protein sequence ID" value="AQQ15071.1"/>
    <property type="molecule type" value="Genomic_DNA"/>
</dbReference>
<dbReference type="Gene3D" id="3.30.565.10">
    <property type="entry name" value="Histidine kinase-like ATPase, C-terminal domain"/>
    <property type="match status" value="1"/>
</dbReference>
<dbReference type="GO" id="GO:0016020">
    <property type="term" value="C:membrane"/>
    <property type="evidence" value="ECO:0007669"/>
    <property type="project" value="InterPro"/>
</dbReference>
<feature type="transmembrane region" description="Helical" evidence="5">
    <location>
        <begin position="7"/>
        <end position="26"/>
    </location>
</feature>
<dbReference type="SUPFAM" id="SSF55874">
    <property type="entry name" value="ATPase domain of HSP90 chaperone/DNA topoisomerase II/histidine kinase"/>
    <property type="match status" value="1"/>
</dbReference>
<keyword evidence="5" id="KW-0472">Membrane</keyword>
<dbReference type="InterPro" id="IPR036890">
    <property type="entry name" value="HATPase_C_sf"/>
</dbReference>
<dbReference type="Gene3D" id="1.20.5.1930">
    <property type="match status" value="1"/>
</dbReference>
<dbReference type="KEGG" id="cgv:CGLAU_05500"/>
<dbReference type="Proteomes" id="UP000217209">
    <property type="component" value="Chromosome"/>
</dbReference>
<evidence type="ECO:0000259" key="6">
    <source>
        <dbReference type="Pfam" id="PF07730"/>
    </source>
</evidence>
<feature type="coiled-coil region" evidence="4">
    <location>
        <begin position="145"/>
        <end position="182"/>
    </location>
</feature>
<evidence type="ECO:0000256" key="5">
    <source>
        <dbReference type="SAM" id="Phobius"/>
    </source>
</evidence>
<dbReference type="InterPro" id="IPR050482">
    <property type="entry name" value="Sensor_HK_TwoCompSys"/>
</dbReference>
<gene>
    <name evidence="7" type="primary">liaS1</name>
    <name evidence="7" type="ORF">CGLAU_05500</name>
</gene>
<proteinExistence type="predicted"/>
<evidence type="ECO:0000256" key="4">
    <source>
        <dbReference type="SAM" id="Coils"/>
    </source>
</evidence>
<dbReference type="GO" id="GO:0046983">
    <property type="term" value="F:protein dimerization activity"/>
    <property type="evidence" value="ECO:0007669"/>
    <property type="project" value="InterPro"/>
</dbReference>
<dbReference type="GO" id="GO:0000155">
    <property type="term" value="F:phosphorelay sensor kinase activity"/>
    <property type="evidence" value="ECO:0007669"/>
    <property type="project" value="InterPro"/>
</dbReference>
<protein>
    <submittedName>
        <fullName evidence="7">Sensor histidine kinase LiaS</fullName>
        <ecNumber evidence="7">2.7.13.3</ecNumber>
    </submittedName>
</protein>
<keyword evidence="2 7" id="KW-0418">Kinase</keyword>